<dbReference type="EMBL" id="PETS01000111">
    <property type="protein sequence ID" value="PIV50668.1"/>
    <property type="molecule type" value="Genomic_DNA"/>
</dbReference>
<evidence type="ECO:0000313" key="2">
    <source>
        <dbReference type="Proteomes" id="UP000228896"/>
    </source>
</evidence>
<evidence type="ECO:0000313" key="1">
    <source>
        <dbReference type="EMBL" id="PIV50668.1"/>
    </source>
</evidence>
<accession>A0A2M7DLV0</accession>
<comment type="caution">
    <text evidence="1">The sequence shown here is derived from an EMBL/GenBank/DDBJ whole genome shotgun (WGS) entry which is preliminary data.</text>
</comment>
<organism evidence="1 2">
    <name type="scientific">Candidatus Falkowbacteria bacterium CG02_land_8_20_14_3_00_36_14</name>
    <dbReference type="NCBI Taxonomy" id="1974560"/>
    <lineage>
        <taxon>Bacteria</taxon>
        <taxon>Candidatus Falkowiibacteriota</taxon>
    </lineage>
</organism>
<reference evidence="2" key="1">
    <citation type="submission" date="2017-09" db="EMBL/GenBank/DDBJ databases">
        <title>Depth-based differentiation of microbial function through sediment-hosted aquifers and enrichment of novel symbionts in the deep terrestrial subsurface.</title>
        <authorList>
            <person name="Probst A.J."/>
            <person name="Ladd B."/>
            <person name="Jarett J.K."/>
            <person name="Geller-Mcgrath D.E."/>
            <person name="Sieber C.M.K."/>
            <person name="Emerson J.B."/>
            <person name="Anantharaman K."/>
            <person name="Thomas B.C."/>
            <person name="Malmstrom R."/>
            <person name="Stieglmeier M."/>
            <person name="Klingl A."/>
            <person name="Woyke T."/>
            <person name="Ryan C.M."/>
            <person name="Banfield J.F."/>
        </authorList>
    </citation>
    <scope>NUCLEOTIDE SEQUENCE [LARGE SCALE GENOMIC DNA]</scope>
</reference>
<dbReference type="Proteomes" id="UP000228896">
    <property type="component" value="Unassembled WGS sequence"/>
</dbReference>
<protein>
    <submittedName>
        <fullName evidence="1">Uncharacterized protein</fullName>
    </submittedName>
</protein>
<gene>
    <name evidence="1" type="ORF">COS18_04375</name>
</gene>
<proteinExistence type="predicted"/>
<dbReference type="AlphaFoldDB" id="A0A2M7DLV0"/>
<feature type="non-terminal residue" evidence="1">
    <location>
        <position position="1"/>
    </location>
</feature>
<sequence>LIIKKRGNKMLNLSFTRKEKPMSQNSSRKRHFAFPAGKEDAEFFVEALKQRLIGIFPKSGQELDLTMLIIGEMEEKIRRRRKPEEENFNKVSIDLSNLQSSSLFGVGMGMPTFGKVCGIIEREAKEVFALMNIPGLF</sequence>
<name>A0A2M7DLV0_9BACT</name>